<proteinExistence type="predicted"/>
<dbReference type="AlphaFoldDB" id="A0A2N0QMT7"/>
<reference evidence="2 4" key="2">
    <citation type="submission" date="2017-10" db="EMBL/GenBank/DDBJ databases">
        <title>Genome analyses suggest a sexual origin of heterokaryosis in a supposedly ancient asexual fungus.</title>
        <authorList>
            <person name="Corradi N."/>
            <person name="Sedzielewska K."/>
            <person name="Noel J."/>
            <person name="Charron P."/>
            <person name="Farinelli L."/>
            <person name="Marton T."/>
            <person name="Kruger M."/>
            <person name="Pelin A."/>
            <person name="Brachmann A."/>
            <person name="Corradi N."/>
        </authorList>
    </citation>
    <scope>NUCLEOTIDE SEQUENCE [LARGE SCALE GENOMIC DNA]</scope>
    <source>
        <strain evidence="2 4">A1</strain>
    </source>
</reference>
<evidence type="ECO:0000313" key="4">
    <source>
        <dbReference type="Proteomes" id="UP000232688"/>
    </source>
</evidence>
<comment type="caution">
    <text evidence="2">The sequence shown here is derived from an EMBL/GenBank/DDBJ whole genome shotgun (WGS) entry which is preliminary data.</text>
</comment>
<feature type="compositionally biased region" description="Acidic residues" evidence="1">
    <location>
        <begin position="29"/>
        <end position="51"/>
    </location>
</feature>
<organism evidence="2 4">
    <name type="scientific">Rhizophagus irregularis</name>
    <dbReference type="NCBI Taxonomy" id="588596"/>
    <lineage>
        <taxon>Eukaryota</taxon>
        <taxon>Fungi</taxon>
        <taxon>Fungi incertae sedis</taxon>
        <taxon>Mucoromycota</taxon>
        <taxon>Glomeromycotina</taxon>
        <taxon>Glomeromycetes</taxon>
        <taxon>Glomerales</taxon>
        <taxon>Glomeraceae</taxon>
        <taxon>Rhizophagus</taxon>
    </lineage>
</organism>
<protein>
    <submittedName>
        <fullName evidence="2">Uncharacterized protein</fullName>
    </submittedName>
</protein>
<dbReference type="VEuPathDB" id="FungiDB:RhiirA1_481658"/>
<gene>
    <name evidence="3" type="ORF">RhiirA1_473247</name>
    <name evidence="2" type="ORF">RhiirA1_481658</name>
</gene>
<feature type="region of interest" description="Disordered" evidence="1">
    <location>
        <begin position="28"/>
        <end position="51"/>
    </location>
</feature>
<sequence>MLKKNIMKQKVKKFLEKINNQTAIKYSDFEDNNYEEEEGGNETEDDEEDDV</sequence>
<accession>A0A2N0QMT7</accession>
<dbReference type="EMBL" id="LLXH01005894">
    <property type="protein sequence ID" value="PKC52361.1"/>
    <property type="molecule type" value="Genomic_DNA"/>
</dbReference>
<dbReference type="VEuPathDB" id="FungiDB:RhiirA1_473247"/>
<reference evidence="2 4" key="1">
    <citation type="submission" date="2017-10" db="EMBL/GenBank/DDBJ databases">
        <title>Extensive intraspecific genome diversity in a model arbuscular mycorrhizal fungus.</title>
        <authorList>
            <person name="Chen E.C.H."/>
            <person name="Morin E."/>
            <person name="Baudet D."/>
            <person name="Noel J."/>
            <person name="Ndikumana S."/>
            <person name="Charron P."/>
            <person name="St-Onge C."/>
            <person name="Giorgi J."/>
            <person name="Grigoriev I.V."/>
            <person name="Roux C."/>
            <person name="Martin F.M."/>
            <person name="Corradi N."/>
        </authorList>
    </citation>
    <scope>NUCLEOTIDE SEQUENCE [LARGE SCALE GENOMIC DNA]</scope>
    <source>
        <strain evidence="2 4">A1</strain>
    </source>
</reference>
<evidence type="ECO:0000256" key="1">
    <source>
        <dbReference type="SAM" id="MobiDB-lite"/>
    </source>
</evidence>
<dbReference type="Proteomes" id="UP000232688">
    <property type="component" value="Unassembled WGS sequence"/>
</dbReference>
<name>A0A2N0QMT7_9GLOM</name>
<evidence type="ECO:0000313" key="2">
    <source>
        <dbReference type="EMBL" id="PKC52361.1"/>
    </source>
</evidence>
<evidence type="ECO:0000313" key="3">
    <source>
        <dbReference type="EMBL" id="PKC56962.1"/>
    </source>
</evidence>
<dbReference type="EMBL" id="LLXH01001970">
    <property type="protein sequence ID" value="PKC56962.1"/>
    <property type="molecule type" value="Genomic_DNA"/>
</dbReference>